<evidence type="ECO:0000256" key="3">
    <source>
        <dbReference type="SAM" id="Phobius"/>
    </source>
</evidence>
<organism evidence="5 6">
    <name type="scientific">Metapseudomonas otitidis</name>
    <dbReference type="NCBI Taxonomy" id="319939"/>
    <lineage>
        <taxon>Bacteria</taxon>
        <taxon>Pseudomonadati</taxon>
        <taxon>Pseudomonadota</taxon>
        <taxon>Gammaproteobacteria</taxon>
        <taxon>Pseudomonadales</taxon>
        <taxon>Pseudomonadaceae</taxon>
        <taxon>Metapseudomonas</taxon>
    </lineage>
</organism>
<dbReference type="PANTHER" id="PTHR43080">
    <property type="entry name" value="CBS DOMAIN-CONTAINING PROTEIN CBSX3, MITOCHONDRIAL"/>
    <property type="match status" value="1"/>
</dbReference>
<keyword evidence="3" id="KW-1133">Transmembrane helix</keyword>
<dbReference type="PANTHER" id="PTHR43080:SF29">
    <property type="entry name" value="OS02G0818000 PROTEIN"/>
    <property type="match status" value="1"/>
</dbReference>
<dbReference type="InterPro" id="IPR000644">
    <property type="entry name" value="CBS_dom"/>
</dbReference>
<name>A0A679GSW4_9GAMM</name>
<accession>A0A679GSW4</accession>
<feature type="domain" description="CBS" evidence="4">
    <location>
        <begin position="320"/>
        <end position="378"/>
    </location>
</feature>
<feature type="transmembrane region" description="Helical" evidence="3">
    <location>
        <begin position="79"/>
        <end position="99"/>
    </location>
</feature>
<keyword evidence="1 2" id="KW-0129">CBS domain</keyword>
<reference evidence="5 6" key="1">
    <citation type="journal article" date="2020" name="Microbiol. Resour. Announc.">
        <title>Complete genome sequence of Pseudomonas otitidis strain MrB4, isolated from Lake Biwa in Japan.</title>
        <authorList>
            <person name="Miyazaki K."/>
            <person name="Hase E."/>
            <person name="Maruya T."/>
        </authorList>
    </citation>
    <scope>NUCLEOTIDE SEQUENCE [LARGE SCALE GENOMIC DNA]</scope>
    <source>
        <strain evidence="5 6">MrB4</strain>
    </source>
</reference>
<dbReference type="Pfam" id="PF04982">
    <property type="entry name" value="TM_HPP"/>
    <property type="match status" value="1"/>
</dbReference>
<evidence type="ECO:0000256" key="2">
    <source>
        <dbReference type="PROSITE-ProRule" id="PRU00703"/>
    </source>
</evidence>
<evidence type="ECO:0000313" key="5">
    <source>
        <dbReference type="EMBL" id="BCA29144.1"/>
    </source>
</evidence>
<dbReference type="RefSeq" id="WP_172433849.1">
    <property type="nucleotide sequence ID" value="NZ_AP022642.1"/>
</dbReference>
<gene>
    <name evidence="5" type="ORF">PtoMrB4_31210</name>
</gene>
<feature type="transmembrane region" description="Helical" evidence="3">
    <location>
        <begin position="26"/>
        <end position="44"/>
    </location>
</feature>
<dbReference type="GeneID" id="57398335"/>
<dbReference type="SUPFAM" id="SSF54631">
    <property type="entry name" value="CBS-domain pair"/>
    <property type="match status" value="1"/>
</dbReference>
<dbReference type="AlphaFoldDB" id="A0A679GSW4"/>
<dbReference type="PROSITE" id="PS51371">
    <property type="entry name" value="CBS"/>
    <property type="match status" value="2"/>
</dbReference>
<dbReference type="InterPro" id="IPR058581">
    <property type="entry name" value="TM_HPP"/>
</dbReference>
<dbReference type="SMART" id="SM00116">
    <property type="entry name" value="CBS"/>
    <property type="match status" value="2"/>
</dbReference>
<dbReference type="KEGG" id="poj:PtoMrB4_31210"/>
<feature type="transmembrane region" description="Helical" evidence="3">
    <location>
        <begin position="148"/>
        <end position="166"/>
    </location>
</feature>
<protein>
    <recommendedName>
        <fullName evidence="4">CBS domain-containing protein</fullName>
    </recommendedName>
</protein>
<evidence type="ECO:0000259" key="4">
    <source>
        <dbReference type="PROSITE" id="PS51371"/>
    </source>
</evidence>
<keyword evidence="3" id="KW-0472">Membrane</keyword>
<dbReference type="EMBL" id="AP022642">
    <property type="protein sequence ID" value="BCA29144.1"/>
    <property type="molecule type" value="Genomic_DNA"/>
</dbReference>
<feature type="transmembrane region" description="Helical" evidence="3">
    <location>
        <begin position="111"/>
        <end position="136"/>
    </location>
</feature>
<dbReference type="Pfam" id="PF00571">
    <property type="entry name" value="CBS"/>
    <property type="match status" value="2"/>
</dbReference>
<dbReference type="CDD" id="cd04600">
    <property type="entry name" value="CBS_pair_HPP_assoc"/>
    <property type="match status" value="1"/>
</dbReference>
<dbReference type="Proteomes" id="UP000501237">
    <property type="component" value="Chromosome"/>
</dbReference>
<evidence type="ECO:0000256" key="1">
    <source>
        <dbReference type="ARBA" id="ARBA00023122"/>
    </source>
</evidence>
<keyword evidence="3" id="KW-0812">Transmembrane</keyword>
<proteinExistence type="predicted"/>
<sequence length="392" mass="42298">MPPESRWRRWSRRLAPVPRTAPPTEWLRASLGACVGLALCCLVTSHLFSLDVTLRLAAPLGASSLLLFAVSSSPLAQPWSVLLGNLVAALVGTACGLWIDHTVLAATLSMAFTVLAMYSLRCLHPPGTALAVAVALGGPAFEALGFGVAWPVLMGSAVLIISALAYNRLTRGALVNAPAQPRNDSHLTDDPLPSERAGFAEADLDQALADFGEFVDITRDDLERLLRQTERVALRRGMGRVTAEHIMSRDLRTLSPDASLADAWKLFRQHRIKLLPVLDADGTLVGVVTPTDLLHHGHRDPSVSLLARLRPQQVRVRQLMTREVRSVRPDTDIGALVSLLSDQGLHGLPVQDEQGRLVGLVTQSDLIGGLYRHWLKDATPAPLGAPALQRAV</sequence>
<dbReference type="InterPro" id="IPR051257">
    <property type="entry name" value="Diverse_CBS-Domain"/>
</dbReference>
<dbReference type="Gene3D" id="3.10.580.10">
    <property type="entry name" value="CBS-domain"/>
    <property type="match status" value="2"/>
</dbReference>
<feature type="domain" description="CBS" evidence="4">
    <location>
        <begin position="247"/>
        <end position="305"/>
    </location>
</feature>
<dbReference type="InterPro" id="IPR046342">
    <property type="entry name" value="CBS_dom_sf"/>
</dbReference>
<evidence type="ECO:0000313" key="6">
    <source>
        <dbReference type="Proteomes" id="UP000501237"/>
    </source>
</evidence>